<gene>
    <name evidence="3" type="primary">cph2</name>
    <name evidence="3" type="ORF">Mal64_06320</name>
</gene>
<dbReference type="PANTHER" id="PTHR46663:SF4">
    <property type="entry name" value="DIGUANYLATE CYCLASE DGCT-RELATED"/>
    <property type="match status" value="1"/>
</dbReference>
<dbReference type="SUPFAM" id="SSF55073">
    <property type="entry name" value="Nucleotide cyclase"/>
    <property type="match status" value="1"/>
</dbReference>
<evidence type="ECO:0000256" key="1">
    <source>
        <dbReference type="SAM" id="MobiDB-lite"/>
    </source>
</evidence>
<proteinExistence type="predicted"/>
<dbReference type="CDD" id="cd01949">
    <property type="entry name" value="GGDEF"/>
    <property type="match status" value="1"/>
</dbReference>
<keyword evidence="4" id="KW-1185">Reference proteome</keyword>
<comment type="caution">
    <text evidence="3">The sequence shown here is derived from an EMBL/GenBank/DDBJ whole genome shotgun (WGS) entry which is preliminary data.</text>
</comment>
<dbReference type="PROSITE" id="PS50887">
    <property type="entry name" value="GGDEF"/>
    <property type="match status" value="1"/>
</dbReference>
<evidence type="ECO:0000259" key="2">
    <source>
        <dbReference type="PROSITE" id="PS50887"/>
    </source>
</evidence>
<dbReference type="OrthoDB" id="9762141at2"/>
<dbReference type="AlphaFoldDB" id="A0A5C5ZT98"/>
<protein>
    <submittedName>
        <fullName evidence="3">Phytochrome-like protein cph2</fullName>
    </submittedName>
</protein>
<dbReference type="InterPro" id="IPR029787">
    <property type="entry name" value="Nucleotide_cyclase"/>
</dbReference>
<dbReference type="InterPro" id="IPR052163">
    <property type="entry name" value="DGC-Regulatory_Protein"/>
</dbReference>
<evidence type="ECO:0000313" key="4">
    <source>
        <dbReference type="Proteomes" id="UP000315440"/>
    </source>
</evidence>
<feature type="region of interest" description="Disordered" evidence="1">
    <location>
        <begin position="1"/>
        <end position="22"/>
    </location>
</feature>
<evidence type="ECO:0000313" key="3">
    <source>
        <dbReference type="EMBL" id="TWT90248.1"/>
    </source>
</evidence>
<dbReference type="RefSeq" id="WP_146396922.1">
    <property type="nucleotide sequence ID" value="NZ_SJPQ01000001.1"/>
</dbReference>
<dbReference type="NCBIfam" id="TIGR00254">
    <property type="entry name" value="GGDEF"/>
    <property type="match status" value="1"/>
</dbReference>
<dbReference type="EMBL" id="SJPQ01000001">
    <property type="protein sequence ID" value="TWT90248.1"/>
    <property type="molecule type" value="Genomic_DNA"/>
</dbReference>
<organism evidence="3 4">
    <name type="scientific">Pseudobythopirellula maris</name>
    <dbReference type="NCBI Taxonomy" id="2527991"/>
    <lineage>
        <taxon>Bacteria</taxon>
        <taxon>Pseudomonadati</taxon>
        <taxon>Planctomycetota</taxon>
        <taxon>Planctomycetia</taxon>
        <taxon>Pirellulales</taxon>
        <taxon>Lacipirellulaceae</taxon>
        <taxon>Pseudobythopirellula</taxon>
    </lineage>
</organism>
<dbReference type="InterPro" id="IPR000160">
    <property type="entry name" value="GGDEF_dom"/>
</dbReference>
<dbReference type="Proteomes" id="UP000315440">
    <property type="component" value="Unassembled WGS sequence"/>
</dbReference>
<dbReference type="InterPro" id="IPR043128">
    <property type="entry name" value="Rev_trsase/Diguanyl_cyclase"/>
</dbReference>
<dbReference type="PANTHER" id="PTHR46663">
    <property type="entry name" value="DIGUANYLATE CYCLASE DGCT-RELATED"/>
    <property type="match status" value="1"/>
</dbReference>
<name>A0A5C5ZT98_9BACT</name>
<accession>A0A5C5ZT98</accession>
<dbReference type="Pfam" id="PF00990">
    <property type="entry name" value="GGDEF"/>
    <property type="match status" value="1"/>
</dbReference>
<reference evidence="3 4" key="1">
    <citation type="submission" date="2019-02" db="EMBL/GenBank/DDBJ databases">
        <title>Deep-cultivation of Planctomycetes and their phenomic and genomic characterization uncovers novel biology.</title>
        <authorList>
            <person name="Wiegand S."/>
            <person name="Jogler M."/>
            <person name="Boedeker C."/>
            <person name="Pinto D."/>
            <person name="Vollmers J."/>
            <person name="Rivas-Marin E."/>
            <person name="Kohn T."/>
            <person name="Peeters S.H."/>
            <person name="Heuer A."/>
            <person name="Rast P."/>
            <person name="Oberbeckmann S."/>
            <person name="Bunk B."/>
            <person name="Jeske O."/>
            <person name="Meyerdierks A."/>
            <person name="Storesund J.E."/>
            <person name="Kallscheuer N."/>
            <person name="Luecker S."/>
            <person name="Lage O.M."/>
            <person name="Pohl T."/>
            <person name="Merkel B.J."/>
            <person name="Hornburger P."/>
            <person name="Mueller R.-W."/>
            <person name="Bruemmer F."/>
            <person name="Labrenz M."/>
            <person name="Spormann A.M."/>
            <person name="Op Den Camp H."/>
            <person name="Overmann J."/>
            <person name="Amann R."/>
            <person name="Jetten M.S.M."/>
            <person name="Mascher T."/>
            <person name="Medema M.H."/>
            <person name="Devos D.P."/>
            <person name="Kaster A.-K."/>
            <person name="Ovreas L."/>
            <person name="Rohde M."/>
            <person name="Galperin M.Y."/>
            <person name="Jogler C."/>
        </authorList>
    </citation>
    <scope>NUCLEOTIDE SEQUENCE [LARGE SCALE GENOMIC DNA]</scope>
    <source>
        <strain evidence="3 4">Mal64</strain>
    </source>
</reference>
<dbReference type="SMART" id="SM00267">
    <property type="entry name" value="GGDEF"/>
    <property type="match status" value="1"/>
</dbReference>
<feature type="domain" description="GGDEF" evidence="2">
    <location>
        <begin position="152"/>
        <end position="278"/>
    </location>
</feature>
<sequence>MAFLNEGAAAHNARKPANPAGQAAELSAAPMALVDRGPTGFEIDWLNPALAELAKSNCLSNAALVERMLTAAQKPGQRLRLDDAEWRVGVRRAGERRGEVERLFVEAFLVVAGDPIDTCRASLDAVDPTTGLATRAWFDAELPHRFDRRGNRPFALLFIDADDFKSVNDTLGHVAGDRYLRIIADRIADSVRDGDTVARFGGDEFVVLLDSIATREAAAVTVERIGHAVAQPIDGEGDNDGRSFGVSVGVALSNEGHATAEAMLTAADRDMYSRKGAS</sequence>
<dbReference type="Gene3D" id="3.30.70.270">
    <property type="match status" value="1"/>
</dbReference>